<dbReference type="Pfam" id="PF03080">
    <property type="entry name" value="Neprosin"/>
    <property type="match status" value="1"/>
</dbReference>
<sequence>MGSGHFPQEGDKRAAYFQQIKIFNSKGHAQKPLLSGLDWIVDRPDCYKASTIYIFKKGSYMFYYGGPGGCLD</sequence>
<reference evidence="2 3" key="1">
    <citation type="submission" date="2012-08" db="EMBL/GenBank/DDBJ databases">
        <title>Oryza genome evolution.</title>
        <authorList>
            <person name="Wing R.A."/>
        </authorList>
    </citation>
    <scope>NUCLEOTIDE SEQUENCE</scope>
</reference>
<dbReference type="InterPro" id="IPR004314">
    <property type="entry name" value="Neprosin"/>
</dbReference>
<dbReference type="STRING" id="77586.A0A0D9XER1"/>
<dbReference type="Proteomes" id="UP000032180">
    <property type="component" value="Chromosome 9"/>
</dbReference>
<name>A0A0D9XER1_9ORYZ</name>
<protein>
    <recommendedName>
        <fullName evidence="1">Neprosin PEP catalytic domain-containing protein</fullName>
    </recommendedName>
</protein>
<dbReference type="PROSITE" id="PS52045">
    <property type="entry name" value="NEPROSIN_PEP_CD"/>
    <property type="match status" value="1"/>
</dbReference>
<keyword evidence="3" id="KW-1185">Reference proteome</keyword>
<accession>A0A0D9XER1</accession>
<dbReference type="AlphaFoldDB" id="A0A0D9XER1"/>
<dbReference type="Gramene" id="LPERR09G09940.1">
    <property type="protein sequence ID" value="LPERR09G09940.1"/>
    <property type="gene ID" value="LPERR09G09940"/>
</dbReference>
<evidence type="ECO:0000313" key="3">
    <source>
        <dbReference type="Proteomes" id="UP000032180"/>
    </source>
</evidence>
<organism evidence="2 3">
    <name type="scientific">Leersia perrieri</name>
    <dbReference type="NCBI Taxonomy" id="77586"/>
    <lineage>
        <taxon>Eukaryota</taxon>
        <taxon>Viridiplantae</taxon>
        <taxon>Streptophyta</taxon>
        <taxon>Embryophyta</taxon>
        <taxon>Tracheophyta</taxon>
        <taxon>Spermatophyta</taxon>
        <taxon>Magnoliopsida</taxon>
        <taxon>Liliopsida</taxon>
        <taxon>Poales</taxon>
        <taxon>Poaceae</taxon>
        <taxon>BOP clade</taxon>
        <taxon>Oryzoideae</taxon>
        <taxon>Oryzeae</taxon>
        <taxon>Oryzinae</taxon>
        <taxon>Leersia</taxon>
    </lineage>
</organism>
<evidence type="ECO:0000313" key="2">
    <source>
        <dbReference type="EnsemblPlants" id="LPERR09G09940.1"/>
    </source>
</evidence>
<reference evidence="2" key="3">
    <citation type="submission" date="2015-04" db="UniProtKB">
        <authorList>
            <consortium name="EnsemblPlants"/>
        </authorList>
    </citation>
    <scope>IDENTIFICATION</scope>
</reference>
<reference evidence="3" key="2">
    <citation type="submission" date="2013-12" db="EMBL/GenBank/DDBJ databases">
        <authorList>
            <person name="Yu Y."/>
            <person name="Lee S."/>
            <person name="de Baynast K."/>
            <person name="Wissotski M."/>
            <person name="Liu L."/>
            <person name="Talag J."/>
            <person name="Goicoechea J."/>
            <person name="Angelova A."/>
            <person name="Jetty R."/>
            <person name="Kudrna D."/>
            <person name="Golser W."/>
            <person name="Rivera L."/>
            <person name="Zhang J."/>
            <person name="Wing R."/>
        </authorList>
    </citation>
    <scope>NUCLEOTIDE SEQUENCE</scope>
</reference>
<feature type="domain" description="Neprosin PEP catalytic" evidence="1">
    <location>
        <begin position="1"/>
        <end position="71"/>
    </location>
</feature>
<evidence type="ECO:0000259" key="1">
    <source>
        <dbReference type="PROSITE" id="PS52045"/>
    </source>
</evidence>
<dbReference type="EnsemblPlants" id="LPERR09G09940.1">
    <property type="protein sequence ID" value="LPERR09G09940.1"/>
    <property type="gene ID" value="LPERR09G09940"/>
</dbReference>
<dbReference type="HOGENOM" id="CLU_030538_5_1_1"/>
<proteinExistence type="predicted"/>